<dbReference type="InterPro" id="IPR008286">
    <property type="entry name" value="Prn/Lys/Arg_de-COase_C"/>
</dbReference>
<dbReference type="Gene3D" id="3.40.640.10">
    <property type="entry name" value="Type I PLP-dependent aspartate aminotransferase-like (Major domain)"/>
    <property type="match status" value="1"/>
</dbReference>
<comment type="caution">
    <text evidence="7">The sequence shown here is derived from an EMBL/GenBank/DDBJ whole genome shotgun (WGS) entry which is preliminary data.</text>
</comment>
<evidence type="ECO:0000256" key="1">
    <source>
        <dbReference type="ARBA" id="ARBA00001933"/>
    </source>
</evidence>
<dbReference type="InterPro" id="IPR036633">
    <property type="entry name" value="Prn/Lys/Arg_de-COase_C_sf"/>
</dbReference>
<dbReference type="InterPro" id="IPR015421">
    <property type="entry name" value="PyrdxlP-dep_Trfase_major"/>
</dbReference>
<gene>
    <name evidence="7" type="ORF">ENR64_18830</name>
</gene>
<evidence type="ECO:0000256" key="5">
    <source>
        <dbReference type="ARBA" id="ARBA00023239"/>
    </source>
</evidence>
<dbReference type="CDD" id="cd00615">
    <property type="entry name" value="Orn_deC_like"/>
    <property type="match status" value="1"/>
</dbReference>
<protein>
    <submittedName>
        <fullName evidence="7">Aminotransferase class I/II-fold pyridoxal phosphate-dependent enzyme</fullName>
    </submittedName>
</protein>
<dbReference type="AlphaFoldDB" id="A0A7C3KH18"/>
<name>A0A7C3KH18_9CYAN</name>
<dbReference type="PROSITE" id="PS00703">
    <property type="entry name" value="OKR_DC_1"/>
    <property type="match status" value="1"/>
</dbReference>
<reference evidence="7" key="1">
    <citation type="journal article" date="2020" name="mSystems">
        <title>Genome- and Community-Level Interaction Insights into Carbon Utilization and Element Cycling Functions of Hydrothermarchaeota in Hydrothermal Sediment.</title>
        <authorList>
            <person name="Zhou Z."/>
            <person name="Liu Y."/>
            <person name="Xu W."/>
            <person name="Pan J."/>
            <person name="Luo Z.H."/>
            <person name="Li M."/>
        </authorList>
    </citation>
    <scope>NUCLEOTIDE SEQUENCE [LARGE SCALE GENOMIC DNA]</scope>
    <source>
        <strain evidence="7">SpSt-418</strain>
    </source>
</reference>
<dbReference type="EMBL" id="DSRU01000274">
    <property type="protein sequence ID" value="HFM99765.1"/>
    <property type="molecule type" value="Genomic_DNA"/>
</dbReference>
<evidence type="ECO:0000256" key="2">
    <source>
        <dbReference type="ARBA" id="ARBA00010671"/>
    </source>
</evidence>
<dbReference type="SUPFAM" id="SSF53383">
    <property type="entry name" value="PLP-dependent transferases"/>
    <property type="match status" value="1"/>
</dbReference>
<dbReference type="Pfam" id="PF01276">
    <property type="entry name" value="OKR_DC_1"/>
    <property type="match status" value="1"/>
</dbReference>
<proteinExistence type="inferred from homology"/>
<comment type="cofactor">
    <cofactor evidence="1">
        <name>pyridoxal 5'-phosphate</name>
        <dbReference type="ChEBI" id="CHEBI:597326"/>
    </cofactor>
</comment>
<accession>A0A7C3KH18</accession>
<feature type="domain" description="Orn/Lys/Arg decarboxylases family 1 pyridoxal-P attachment site" evidence="6">
    <location>
        <begin position="226"/>
        <end position="240"/>
    </location>
</feature>
<evidence type="ECO:0000256" key="3">
    <source>
        <dbReference type="ARBA" id="ARBA00022793"/>
    </source>
</evidence>
<keyword evidence="3" id="KW-0210">Decarboxylase</keyword>
<dbReference type="GO" id="GO:0016831">
    <property type="term" value="F:carboxy-lyase activity"/>
    <property type="evidence" value="ECO:0007669"/>
    <property type="project" value="UniProtKB-KW"/>
</dbReference>
<evidence type="ECO:0000313" key="7">
    <source>
        <dbReference type="EMBL" id="HFM99765.1"/>
    </source>
</evidence>
<dbReference type="PANTHER" id="PTHR43277:SF4">
    <property type="entry name" value="ARGININE DECARBOXYLASE"/>
    <property type="match status" value="1"/>
</dbReference>
<evidence type="ECO:0000259" key="6">
    <source>
        <dbReference type="PROSITE" id="PS00703"/>
    </source>
</evidence>
<keyword evidence="7" id="KW-0808">Transferase</keyword>
<dbReference type="InterPro" id="IPR000310">
    <property type="entry name" value="Orn/Lys/Arg_deCO2ase_major_dom"/>
</dbReference>
<dbReference type="SUPFAM" id="SSF55904">
    <property type="entry name" value="Ornithine decarboxylase C-terminal domain"/>
    <property type="match status" value="1"/>
</dbReference>
<dbReference type="InterPro" id="IPR015424">
    <property type="entry name" value="PyrdxlP-dep_Trfase"/>
</dbReference>
<dbReference type="PANTHER" id="PTHR43277">
    <property type="entry name" value="ARGININE DECARBOXYLASE"/>
    <property type="match status" value="1"/>
</dbReference>
<sequence>MSSRSLDQTQTPLLSQLQECAQRDYAPFHTPGHKRGQGASARLQSLLGTEVLRADLPELPELDNLFAPSSVIQQAQELAAAAFGADQTWFLANGSTCGVEAAILATCQPGDKILLPRNVHQSAIAGLILSGAVPVYLLPGYDAMTDLLYTVTPEQVAAALQQHPDAKAVLLVSPTYHGVCADIAAIAQIVHKVGIPLLVDEAHGAHFGFHPDLPTSALSAGADLAVQSTHKTLAGLTQAAMLHLKGDHIPPERIQQALQLVQSTSPSYLLLASLDAARHQMAMEGKVLLEQTLELATWARSQLANLPHLSLLSEAEVGKPGFFALDSTRLTVDVRHTGQDGFALDERLHTQYGVTAELPALHHLTFILSLGDRPSSVQRLVQGFQAMLKMLPPASPASLPSQLFLQPWQAPLTPRQAFFAKTEQVAIADAVERISGELVCPYPPGIPVLMPGEVVSEVAIAHLQTVLAAGGSLTGCADPTLQSLKVVCR</sequence>
<dbReference type="Gene3D" id="3.90.100.10">
    <property type="entry name" value="Orn/Lys/Arg decarboxylase, C-terminal domain"/>
    <property type="match status" value="1"/>
</dbReference>
<dbReference type="GO" id="GO:0008483">
    <property type="term" value="F:transaminase activity"/>
    <property type="evidence" value="ECO:0007669"/>
    <property type="project" value="UniProtKB-KW"/>
</dbReference>
<organism evidence="7">
    <name type="scientific">Oscillatoriales cyanobacterium SpSt-418</name>
    <dbReference type="NCBI Taxonomy" id="2282169"/>
    <lineage>
        <taxon>Bacteria</taxon>
        <taxon>Bacillati</taxon>
        <taxon>Cyanobacteriota</taxon>
        <taxon>Cyanophyceae</taxon>
        <taxon>Oscillatoriophycideae</taxon>
        <taxon>Oscillatoriales</taxon>
    </lineage>
</organism>
<evidence type="ECO:0000256" key="4">
    <source>
        <dbReference type="ARBA" id="ARBA00022898"/>
    </source>
</evidence>
<comment type="similarity">
    <text evidence="2">Belongs to the Orn/Lys/Arg decarboxylase class-I family.</text>
</comment>
<keyword evidence="7" id="KW-0032">Aminotransferase</keyword>
<keyword evidence="4" id="KW-0663">Pyridoxal phosphate</keyword>
<dbReference type="InterPro" id="IPR052357">
    <property type="entry name" value="Orn_Lys_Arg_decarboxylase-I"/>
</dbReference>
<keyword evidence="5" id="KW-0456">Lyase</keyword>
<dbReference type="Pfam" id="PF03711">
    <property type="entry name" value="OKR_DC_1_C"/>
    <property type="match status" value="1"/>
</dbReference>